<dbReference type="InterPro" id="IPR041681">
    <property type="entry name" value="PH_9"/>
</dbReference>
<dbReference type="Pfam" id="PF15410">
    <property type="entry name" value="PH_9"/>
    <property type="match status" value="1"/>
</dbReference>
<evidence type="ECO:0000259" key="2">
    <source>
        <dbReference type="PROSITE" id="PS50003"/>
    </source>
</evidence>
<dbReference type="PROSITE" id="PS50003">
    <property type="entry name" value="PH_DOMAIN"/>
    <property type="match status" value="1"/>
</dbReference>
<keyword evidence="5" id="KW-1185">Reference proteome</keyword>
<dbReference type="InterPro" id="IPR011993">
    <property type="entry name" value="PH-like_dom_sf"/>
</dbReference>
<reference evidence="4 5" key="1">
    <citation type="submission" date="2019-03" db="EMBL/GenBank/DDBJ databases">
        <title>Rhodosporidium diobovatum UCD-FST 08-225 genome sequencing, assembly, and annotation.</title>
        <authorList>
            <person name="Fakankun I.U."/>
            <person name="Fristensky B."/>
            <person name="Levin D.B."/>
        </authorList>
    </citation>
    <scope>NUCLEOTIDE SEQUENCE [LARGE SCALE GENOMIC DNA]</scope>
    <source>
        <strain evidence="4 5">UCD-FST 08-225</strain>
    </source>
</reference>
<gene>
    <name evidence="4" type="ORF">DMC30DRAFT_345458</name>
</gene>
<dbReference type="InterPro" id="IPR001849">
    <property type="entry name" value="PH_domain"/>
</dbReference>
<dbReference type="SMART" id="SM00222">
    <property type="entry name" value="Sec7"/>
    <property type="match status" value="1"/>
</dbReference>
<dbReference type="GO" id="GO:0005085">
    <property type="term" value="F:guanyl-nucleotide exchange factor activity"/>
    <property type="evidence" value="ECO:0007669"/>
    <property type="project" value="InterPro"/>
</dbReference>
<name>A0A5C5G6G0_9BASI</name>
<dbReference type="GO" id="GO:0032012">
    <property type="term" value="P:regulation of ARF protein signal transduction"/>
    <property type="evidence" value="ECO:0007669"/>
    <property type="project" value="InterPro"/>
</dbReference>
<feature type="domain" description="PH" evidence="2">
    <location>
        <begin position="455"/>
        <end position="582"/>
    </location>
</feature>
<accession>A0A5C5G6G0</accession>
<dbReference type="PROSITE" id="PS50190">
    <property type="entry name" value="SEC7"/>
    <property type="match status" value="1"/>
</dbReference>
<dbReference type="PANTHER" id="PTHR10663:SF373">
    <property type="entry name" value="PH AND SEC7 DOMAIN-CONTAINING PROTEIN C11E3.11C"/>
    <property type="match status" value="1"/>
</dbReference>
<sequence length="782" mass="83061">MPLSEPSSASSTLSNRSKGPRGSIVGITPPLASPAAARLNASLSSSTGSFTSLASRTTTTGRGGASKRAAEAAAEEALSEGEVRDKAGRLAERAWDEDEGFLERRKIAEWLGSAGRVNAAALRLYMDRFDFQALSLDAAFRRLCGKLYLKAETQQVDRILEQFSRRYFDDNPRTVYGSSADVVHAVSYSLLLLNTDLHVVDSTTRMTRAQFIRNTLDAIHAQTGAGESELLADASPPTDSSSSVFRLGDAAASRRSLDQSGARGAGNDERPSVVSLVEGAPDLPAASVAGSPVITRTGPDGAKDSPARALSVATVPKLDEASLQAALKDVYNAIKSQPIYQISSGSGSSSALHLPQDAPAASRSSFSLSPRASIRGMGVFLGASSSLDLARSTSPTPSTATSLSDHHHVPTIGFANSLSHTIIREQHEGSGADDARSESSEVEVSDEELALLGAPWAKEGILSRKHYWESGGRRAKDKAWVQAFVVVSQGELQMFRFDGAGGGGTSRAMGGVGGGDWTANASAVGSIPLIHALCSAMPPPGYSRERPHCFVLTLPGGGSYFFQAGTPDLVAEWVSTCNYWAARLSKEPLSGGVSNMEYGWNRVAAPAAPDEDEREEIASIRSGHSRLSYASSAFHSSALGSGADRTHVNEWKPPQVPLAPSQLPEEAQLEALRKHAGIVERELAQHNALRAPMLRLYPSRSAAGTKALSNWERKAQHLVAEGTKYRTYVDALASAVRLRALRRGQKEVARMLERADAGADEDEEAEELVAGLTPYEEALSRA</sequence>
<feature type="compositionally biased region" description="Low complexity" evidence="1">
    <location>
        <begin position="1"/>
        <end position="14"/>
    </location>
</feature>
<dbReference type="SMART" id="SM00233">
    <property type="entry name" value="PH"/>
    <property type="match status" value="1"/>
</dbReference>
<dbReference type="Pfam" id="PF01369">
    <property type="entry name" value="Sec7"/>
    <property type="match status" value="1"/>
</dbReference>
<evidence type="ECO:0000259" key="3">
    <source>
        <dbReference type="PROSITE" id="PS50190"/>
    </source>
</evidence>
<dbReference type="OrthoDB" id="2157641at2759"/>
<dbReference type="EMBL" id="SOZI01000001">
    <property type="protein sequence ID" value="TNY24717.1"/>
    <property type="molecule type" value="Genomic_DNA"/>
</dbReference>
<dbReference type="InterPro" id="IPR035999">
    <property type="entry name" value="Sec7_dom_sf"/>
</dbReference>
<proteinExistence type="predicted"/>
<feature type="compositionally biased region" description="Low complexity" evidence="1">
    <location>
        <begin position="46"/>
        <end position="60"/>
    </location>
</feature>
<dbReference type="InterPro" id="IPR023394">
    <property type="entry name" value="Sec7_C_sf"/>
</dbReference>
<dbReference type="STRING" id="5288.A0A5C5G6G0"/>
<dbReference type="SUPFAM" id="SSF48425">
    <property type="entry name" value="Sec7 domain"/>
    <property type="match status" value="1"/>
</dbReference>
<feature type="domain" description="SEC7" evidence="3">
    <location>
        <begin position="67"/>
        <end position="233"/>
    </location>
</feature>
<feature type="region of interest" description="Disordered" evidence="1">
    <location>
        <begin position="288"/>
        <end position="307"/>
    </location>
</feature>
<dbReference type="Gene3D" id="1.10.1000.11">
    <property type="entry name" value="Arf Nucleotide-binding Site Opener,domain 2"/>
    <property type="match status" value="1"/>
</dbReference>
<evidence type="ECO:0008006" key="6">
    <source>
        <dbReference type="Google" id="ProtNLM"/>
    </source>
</evidence>
<evidence type="ECO:0000313" key="4">
    <source>
        <dbReference type="EMBL" id="TNY24717.1"/>
    </source>
</evidence>
<dbReference type="InterPro" id="IPR000904">
    <property type="entry name" value="Sec7_dom"/>
</dbReference>
<dbReference type="AlphaFoldDB" id="A0A5C5G6G0"/>
<dbReference type="PANTHER" id="PTHR10663">
    <property type="entry name" value="GUANYL-NUCLEOTIDE EXCHANGE FACTOR"/>
    <property type="match status" value="1"/>
</dbReference>
<evidence type="ECO:0000313" key="5">
    <source>
        <dbReference type="Proteomes" id="UP000311382"/>
    </source>
</evidence>
<dbReference type="Gene3D" id="2.30.29.30">
    <property type="entry name" value="Pleckstrin-homology domain (PH domain)/Phosphotyrosine-binding domain (PTB)"/>
    <property type="match status" value="1"/>
</dbReference>
<evidence type="ECO:0000256" key="1">
    <source>
        <dbReference type="SAM" id="MobiDB-lite"/>
    </source>
</evidence>
<organism evidence="4 5">
    <name type="scientific">Rhodotorula diobovata</name>
    <dbReference type="NCBI Taxonomy" id="5288"/>
    <lineage>
        <taxon>Eukaryota</taxon>
        <taxon>Fungi</taxon>
        <taxon>Dikarya</taxon>
        <taxon>Basidiomycota</taxon>
        <taxon>Pucciniomycotina</taxon>
        <taxon>Microbotryomycetes</taxon>
        <taxon>Sporidiobolales</taxon>
        <taxon>Sporidiobolaceae</taxon>
        <taxon>Rhodotorula</taxon>
    </lineage>
</organism>
<dbReference type="SUPFAM" id="SSF50729">
    <property type="entry name" value="PH domain-like"/>
    <property type="match status" value="1"/>
</dbReference>
<dbReference type="Proteomes" id="UP000311382">
    <property type="component" value="Unassembled WGS sequence"/>
</dbReference>
<feature type="region of interest" description="Disordered" evidence="1">
    <location>
        <begin position="1"/>
        <end position="29"/>
    </location>
</feature>
<protein>
    <recommendedName>
        <fullName evidence="6">SEC7 domain-containing protein</fullName>
    </recommendedName>
</protein>
<feature type="region of interest" description="Disordered" evidence="1">
    <location>
        <begin position="46"/>
        <end position="70"/>
    </location>
</feature>
<comment type="caution">
    <text evidence="4">The sequence shown here is derived from an EMBL/GenBank/DDBJ whole genome shotgun (WGS) entry which is preliminary data.</text>
</comment>